<accession>A0A2P6QZY4</accession>
<evidence type="ECO:0000313" key="3">
    <source>
        <dbReference type="Proteomes" id="UP000238479"/>
    </source>
</evidence>
<organism evidence="2 3">
    <name type="scientific">Rosa chinensis</name>
    <name type="common">China rose</name>
    <dbReference type="NCBI Taxonomy" id="74649"/>
    <lineage>
        <taxon>Eukaryota</taxon>
        <taxon>Viridiplantae</taxon>
        <taxon>Streptophyta</taxon>
        <taxon>Embryophyta</taxon>
        <taxon>Tracheophyta</taxon>
        <taxon>Spermatophyta</taxon>
        <taxon>Magnoliopsida</taxon>
        <taxon>eudicotyledons</taxon>
        <taxon>Gunneridae</taxon>
        <taxon>Pentapetalae</taxon>
        <taxon>rosids</taxon>
        <taxon>fabids</taxon>
        <taxon>Rosales</taxon>
        <taxon>Rosaceae</taxon>
        <taxon>Rosoideae</taxon>
        <taxon>Rosoideae incertae sedis</taxon>
        <taxon>Rosa</taxon>
    </lineage>
</organism>
<feature type="chain" id="PRO_5015203693" description="Thionin-like protein" evidence="1">
    <location>
        <begin position="28"/>
        <end position="94"/>
    </location>
</feature>
<proteinExistence type="predicted"/>
<protein>
    <recommendedName>
        <fullName evidence="4">Thionin-like protein</fullName>
    </recommendedName>
</protein>
<dbReference type="Gramene" id="PRQ39745">
    <property type="protein sequence ID" value="PRQ39745"/>
    <property type="gene ID" value="RchiOBHm_Chr4g0428591"/>
</dbReference>
<gene>
    <name evidence="2" type="ORF">RchiOBHm_Chr4g0428591</name>
</gene>
<reference evidence="2 3" key="1">
    <citation type="journal article" date="2018" name="Nat. Genet.">
        <title>The Rosa genome provides new insights in the design of modern roses.</title>
        <authorList>
            <person name="Bendahmane M."/>
        </authorList>
    </citation>
    <scope>NUCLEOTIDE SEQUENCE [LARGE SCALE GENOMIC DNA]</scope>
    <source>
        <strain evidence="3">cv. Old Blush</strain>
    </source>
</reference>
<comment type="caution">
    <text evidence="2">The sequence shown here is derived from an EMBL/GenBank/DDBJ whole genome shotgun (WGS) entry which is preliminary data.</text>
</comment>
<keyword evidence="1" id="KW-0732">Signal</keyword>
<dbReference type="EMBL" id="PDCK01000042">
    <property type="protein sequence ID" value="PRQ39745.1"/>
    <property type="molecule type" value="Genomic_DNA"/>
</dbReference>
<evidence type="ECO:0008006" key="4">
    <source>
        <dbReference type="Google" id="ProtNLM"/>
    </source>
</evidence>
<sequence>MATSRSAALVLVIATLFVLLTSPDAAARANGQVDKVMVECLDACTDNVLMACIDMCDPRFAAECRKKCRDKQAKCTNRCMKNEPAPRSIAAACP</sequence>
<dbReference type="AlphaFoldDB" id="A0A2P6QZY4"/>
<dbReference type="Proteomes" id="UP000238479">
    <property type="component" value="Chromosome 4"/>
</dbReference>
<keyword evidence="3" id="KW-1185">Reference proteome</keyword>
<name>A0A2P6QZY4_ROSCH</name>
<evidence type="ECO:0000313" key="2">
    <source>
        <dbReference type="EMBL" id="PRQ39745.1"/>
    </source>
</evidence>
<evidence type="ECO:0000256" key="1">
    <source>
        <dbReference type="SAM" id="SignalP"/>
    </source>
</evidence>
<feature type="signal peptide" evidence="1">
    <location>
        <begin position="1"/>
        <end position="27"/>
    </location>
</feature>